<evidence type="ECO:0000313" key="9">
    <source>
        <dbReference type="EMBL" id="MBB5040285.1"/>
    </source>
</evidence>
<feature type="transmembrane region" description="Helical" evidence="6">
    <location>
        <begin position="21"/>
        <end position="45"/>
    </location>
</feature>
<name>A0A7W7YQ51_9BACT</name>
<dbReference type="Pfam" id="PF20216">
    <property type="entry name" value="DUF6576"/>
    <property type="match status" value="1"/>
</dbReference>
<evidence type="ECO:0000259" key="8">
    <source>
        <dbReference type="Pfam" id="PF20216"/>
    </source>
</evidence>
<dbReference type="Pfam" id="PF01694">
    <property type="entry name" value="Rhomboid"/>
    <property type="match status" value="1"/>
</dbReference>
<evidence type="ECO:0000256" key="2">
    <source>
        <dbReference type="ARBA" id="ARBA00022692"/>
    </source>
</evidence>
<keyword evidence="9" id="KW-0645">Protease</keyword>
<evidence type="ECO:0000256" key="1">
    <source>
        <dbReference type="ARBA" id="ARBA00004141"/>
    </source>
</evidence>
<dbReference type="SUPFAM" id="SSF144091">
    <property type="entry name" value="Rhomboid-like"/>
    <property type="match status" value="1"/>
</dbReference>
<proteinExistence type="predicted"/>
<evidence type="ECO:0000313" key="10">
    <source>
        <dbReference type="Proteomes" id="UP000534294"/>
    </source>
</evidence>
<evidence type="ECO:0000256" key="6">
    <source>
        <dbReference type="SAM" id="Phobius"/>
    </source>
</evidence>
<feature type="domain" description="Peptidase S54 rhomboid" evidence="7">
    <location>
        <begin position="63"/>
        <end position="186"/>
    </location>
</feature>
<feature type="domain" description="DUF6576" evidence="8">
    <location>
        <begin position="252"/>
        <end position="281"/>
    </location>
</feature>
<sequence>MSWLPESKDHLPLTWWKGNPVYLSAFLALGGVASMILTSLLMGMAPGSLDALIFTFSDWQRLHLWAPFTYLLVNPPNLWLLVGCFMLWRFGEAVERHLGRTSFVRLLILLLLITPLLITLVGLLGAPSRGCMGMREWEFGVFIAFATLYPRVQLSMIFFTVEVWVLAAIFVGISMLTTIASQDWIGLLILTGQIGSAIAYVRYEQGALTLPKIPTFKATPPASRNAPNPARSSGGKVSPAPAAPKVKKHSPAVDDILEKISREGMHSLTPDERRVLDQASEDLQKRNR</sequence>
<dbReference type="Gene3D" id="1.20.1540.10">
    <property type="entry name" value="Rhomboid-like"/>
    <property type="match status" value="1"/>
</dbReference>
<reference evidence="9 10" key="1">
    <citation type="submission" date="2020-08" db="EMBL/GenBank/DDBJ databases">
        <title>Genomic Encyclopedia of Type Strains, Phase IV (KMG-IV): sequencing the most valuable type-strain genomes for metagenomic binning, comparative biology and taxonomic classification.</title>
        <authorList>
            <person name="Goeker M."/>
        </authorList>
    </citation>
    <scope>NUCLEOTIDE SEQUENCE [LARGE SCALE GENOMIC DNA]</scope>
    <source>
        <strain evidence="9 10">DSM 12251</strain>
    </source>
</reference>
<evidence type="ECO:0000259" key="7">
    <source>
        <dbReference type="Pfam" id="PF01694"/>
    </source>
</evidence>
<comment type="subcellular location">
    <subcellularLocation>
        <location evidence="1">Membrane</location>
        <topology evidence="1">Multi-pass membrane protein</topology>
    </subcellularLocation>
</comment>
<evidence type="ECO:0000256" key="5">
    <source>
        <dbReference type="SAM" id="MobiDB-lite"/>
    </source>
</evidence>
<keyword evidence="10" id="KW-1185">Reference proteome</keyword>
<keyword evidence="9" id="KW-0378">Hydrolase</keyword>
<dbReference type="InterPro" id="IPR022764">
    <property type="entry name" value="Peptidase_S54_rhomboid_dom"/>
</dbReference>
<dbReference type="GO" id="GO:0006508">
    <property type="term" value="P:proteolysis"/>
    <property type="evidence" value="ECO:0007669"/>
    <property type="project" value="UniProtKB-KW"/>
</dbReference>
<feature type="compositionally biased region" description="Low complexity" evidence="5">
    <location>
        <begin position="220"/>
        <end position="233"/>
    </location>
</feature>
<feature type="transmembrane region" description="Helical" evidence="6">
    <location>
        <begin position="103"/>
        <end position="126"/>
    </location>
</feature>
<dbReference type="GO" id="GO:0004252">
    <property type="term" value="F:serine-type endopeptidase activity"/>
    <property type="evidence" value="ECO:0007669"/>
    <property type="project" value="InterPro"/>
</dbReference>
<feature type="compositionally biased region" description="Basic and acidic residues" evidence="5">
    <location>
        <begin position="256"/>
        <end position="288"/>
    </location>
</feature>
<gene>
    <name evidence="9" type="ORF">HNQ64_004566</name>
</gene>
<feature type="transmembrane region" description="Helical" evidence="6">
    <location>
        <begin position="156"/>
        <end position="178"/>
    </location>
</feature>
<dbReference type="RefSeq" id="WP_184212826.1">
    <property type="nucleotide sequence ID" value="NZ_JACHIF010000012.1"/>
</dbReference>
<dbReference type="InterPro" id="IPR046483">
    <property type="entry name" value="DUF6576"/>
</dbReference>
<dbReference type="EMBL" id="JACHIF010000012">
    <property type="protein sequence ID" value="MBB5040285.1"/>
    <property type="molecule type" value="Genomic_DNA"/>
</dbReference>
<dbReference type="GO" id="GO:0016020">
    <property type="term" value="C:membrane"/>
    <property type="evidence" value="ECO:0007669"/>
    <property type="project" value="UniProtKB-SubCell"/>
</dbReference>
<keyword evidence="2 6" id="KW-0812">Transmembrane</keyword>
<feature type="region of interest" description="Disordered" evidence="5">
    <location>
        <begin position="218"/>
        <end position="288"/>
    </location>
</feature>
<dbReference type="InterPro" id="IPR035952">
    <property type="entry name" value="Rhomboid-like_sf"/>
</dbReference>
<dbReference type="Proteomes" id="UP000534294">
    <property type="component" value="Unassembled WGS sequence"/>
</dbReference>
<keyword evidence="4 6" id="KW-0472">Membrane</keyword>
<feature type="transmembrane region" description="Helical" evidence="6">
    <location>
        <begin position="65"/>
        <end position="91"/>
    </location>
</feature>
<keyword evidence="3 6" id="KW-1133">Transmembrane helix</keyword>
<organism evidence="9 10">
    <name type="scientific">Prosthecobacter dejongeii</name>
    <dbReference type="NCBI Taxonomy" id="48465"/>
    <lineage>
        <taxon>Bacteria</taxon>
        <taxon>Pseudomonadati</taxon>
        <taxon>Verrucomicrobiota</taxon>
        <taxon>Verrucomicrobiia</taxon>
        <taxon>Verrucomicrobiales</taxon>
        <taxon>Verrucomicrobiaceae</taxon>
        <taxon>Prosthecobacter</taxon>
    </lineage>
</organism>
<comment type="caution">
    <text evidence="9">The sequence shown here is derived from an EMBL/GenBank/DDBJ whole genome shotgun (WGS) entry which is preliminary data.</text>
</comment>
<evidence type="ECO:0000256" key="4">
    <source>
        <dbReference type="ARBA" id="ARBA00023136"/>
    </source>
</evidence>
<evidence type="ECO:0000256" key="3">
    <source>
        <dbReference type="ARBA" id="ARBA00022989"/>
    </source>
</evidence>
<accession>A0A7W7YQ51</accession>
<dbReference type="AlphaFoldDB" id="A0A7W7YQ51"/>
<protein>
    <submittedName>
        <fullName evidence="9">Membrane associated rhomboid family serine protease</fullName>
    </submittedName>
</protein>
<feature type="transmembrane region" description="Helical" evidence="6">
    <location>
        <begin position="184"/>
        <end position="203"/>
    </location>
</feature>